<evidence type="ECO:0000313" key="2">
    <source>
        <dbReference type="Proteomes" id="UP001054945"/>
    </source>
</evidence>
<proteinExistence type="predicted"/>
<organism evidence="1 2">
    <name type="scientific">Caerostris extrusa</name>
    <name type="common">Bark spider</name>
    <name type="synonym">Caerostris bankana</name>
    <dbReference type="NCBI Taxonomy" id="172846"/>
    <lineage>
        <taxon>Eukaryota</taxon>
        <taxon>Metazoa</taxon>
        <taxon>Ecdysozoa</taxon>
        <taxon>Arthropoda</taxon>
        <taxon>Chelicerata</taxon>
        <taxon>Arachnida</taxon>
        <taxon>Araneae</taxon>
        <taxon>Araneomorphae</taxon>
        <taxon>Entelegynae</taxon>
        <taxon>Araneoidea</taxon>
        <taxon>Araneidae</taxon>
        <taxon>Caerostris</taxon>
    </lineage>
</organism>
<name>A0AAV4PZG6_CAEEX</name>
<dbReference type="Proteomes" id="UP001054945">
    <property type="component" value="Unassembled WGS sequence"/>
</dbReference>
<dbReference type="AlphaFoldDB" id="A0AAV4PZG6"/>
<protein>
    <submittedName>
        <fullName evidence="1">Uncharacterized protein</fullName>
    </submittedName>
</protein>
<evidence type="ECO:0000313" key="1">
    <source>
        <dbReference type="EMBL" id="GIY01701.1"/>
    </source>
</evidence>
<accession>A0AAV4PZG6</accession>
<gene>
    <name evidence="1" type="ORF">CEXT_526151</name>
</gene>
<reference evidence="1 2" key="1">
    <citation type="submission" date="2021-06" db="EMBL/GenBank/DDBJ databases">
        <title>Caerostris extrusa draft genome.</title>
        <authorList>
            <person name="Kono N."/>
            <person name="Arakawa K."/>
        </authorList>
    </citation>
    <scope>NUCLEOTIDE SEQUENCE [LARGE SCALE GENOMIC DNA]</scope>
</reference>
<sequence>MVEARLAEKPRFRCFKISDASSVKDLDKRRQNPKLSNPESHALFWIYYSTSQPGIYNAFDIEIESKITSEIRLADTFLIT</sequence>
<keyword evidence="2" id="KW-1185">Reference proteome</keyword>
<comment type="caution">
    <text evidence="1">The sequence shown here is derived from an EMBL/GenBank/DDBJ whole genome shotgun (WGS) entry which is preliminary data.</text>
</comment>
<dbReference type="EMBL" id="BPLR01005358">
    <property type="protein sequence ID" value="GIY01701.1"/>
    <property type="molecule type" value="Genomic_DNA"/>
</dbReference>